<gene>
    <name evidence="12" type="ORF">GSLYS_00013969001</name>
</gene>
<comment type="subcellular location">
    <subcellularLocation>
        <location evidence="1">Membrane</location>
        <topology evidence="1">Multi-pass membrane protein</topology>
    </subcellularLocation>
</comment>
<keyword evidence="8" id="KW-0472">Membrane</keyword>
<organism evidence="12 13">
    <name type="scientific">Lymnaea stagnalis</name>
    <name type="common">Great pond snail</name>
    <name type="synonym">Helix stagnalis</name>
    <dbReference type="NCBI Taxonomy" id="6523"/>
    <lineage>
        <taxon>Eukaryota</taxon>
        <taxon>Metazoa</taxon>
        <taxon>Spiralia</taxon>
        <taxon>Lophotrochozoa</taxon>
        <taxon>Mollusca</taxon>
        <taxon>Gastropoda</taxon>
        <taxon>Heterobranchia</taxon>
        <taxon>Euthyneura</taxon>
        <taxon>Panpulmonata</taxon>
        <taxon>Hygrophila</taxon>
        <taxon>Lymnaeoidea</taxon>
        <taxon>Lymnaeidae</taxon>
        <taxon>Lymnaea</taxon>
    </lineage>
</organism>
<dbReference type="Pfam" id="PF00858">
    <property type="entry name" value="ASC"/>
    <property type="match status" value="1"/>
</dbReference>
<evidence type="ECO:0000256" key="10">
    <source>
        <dbReference type="ARBA" id="ARBA00023303"/>
    </source>
</evidence>
<evidence type="ECO:0000256" key="7">
    <source>
        <dbReference type="ARBA" id="ARBA00023065"/>
    </source>
</evidence>
<comment type="similarity">
    <text evidence="11">Belongs to the amiloride-sensitive sodium channel (TC 1.A.6) family.</text>
</comment>
<evidence type="ECO:0000256" key="9">
    <source>
        <dbReference type="ARBA" id="ARBA00023201"/>
    </source>
</evidence>
<dbReference type="InterPro" id="IPR001873">
    <property type="entry name" value="ENaC"/>
</dbReference>
<keyword evidence="5" id="KW-1133">Transmembrane helix</keyword>
<proteinExistence type="inferred from homology"/>
<keyword evidence="9 11" id="KW-0739">Sodium transport</keyword>
<accession>A0AAV2I4Z2</accession>
<dbReference type="GO" id="GO:0005886">
    <property type="term" value="C:plasma membrane"/>
    <property type="evidence" value="ECO:0007669"/>
    <property type="project" value="TreeGrafter"/>
</dbReference>
<keyword evidence="7 11" id="KW-0406">Ion transport</keyword>
<dbReference type="Proteomes" id="UP001497497">
    <property type="component" value="Unassembled WGS sequence"/>
</dbReference>
<dbReference type="GO" id="GO:0015280">
    <property type="term" value="F:ligand-gated sodium channel activity"/>
    <property type="evidence" value="ECO:0007669"/>
    <property type="project" value="TreeGrafter"/>
</dbReference>
<dbReference type="Gene3D" id="1.10.287.770">
    <property type="entry name" value="YojJ-like"/>
    <property type="match status" value="1"/>
</dbReference>
<evidence type="ECO:0000256" key="1">
    <source>
        <dbReference type="ARBA" id="ARBA00004141"/>
    </source>
</evidence>
<dbReference type="PANTHER" id="PTHR11690">
    <property type="entry name" value="AMILORIDE-SENSITIVE SODIUM CHANNEL-RELATED"/>
    <property type="match status" value="1"/>
</dbReference>
<feature type="non-terminal residue" evidence="12">
    <location>
        <position position="118"/>
    </location>
</feature>
<evidence type="ECO:0000313" key="12">
    <source>
        <dbReference type="EMBL" id="CAL1540320.1"/>
    </source>
</evidence>
<keyword evidence="10 11" id="KW-0407">Ion channel</keyword>
<evidence type="ECO:0000256" key="8">
    <source>
        <dbReference type="ARBA" id="ARBA00023136"/>
    </source>
</evidence>
<keyword evidence="13" id="KW-1185">Reference proteome</keyword>
<dbReference type="EMBL" id="CAXITT010000377">
    <property type="protein sequence ID" value="CAL1540320.1"/>
    <property type="molecule type" value="Genomic_DNA"/>
</dbReference>
<keyword evidence="6" id="KW-0915">Sodium</keyword>
<dbReference type="AlphaFoldDB" id="A0AAV2I4Z2"/>
<evidence type="ECO:0000256" key="4">
    <source>
        <dbReference type="ARBA" id="ARBA00022692"/>
    </source>
</evidence>
<keyword evidence="3 11" id="KW-0894">Sodium channel</keyword>
<keyword evidence="4 11" id="KW-0812">Transmembrane</keyword>
<evidence type="ECO:0000256" key="2">
    <source>
        <dbReference type="ARBA" id="ARBA00022448"/>
    </source>
</evidence>
<keyword evidence="2 11" id="KW-0813">Transport</keyword>
<dbReference type="PRINTS" id="PR01078">
    <property type="entry name" value="AMINACHANNEL"/>
</dbReference>
<comment type="caution">
    <text evidence="12">The sequence shown here is derived from an EMBL/GenBank/DDBJ whole genome shotgun (WGS) entry which is preliminary data.</text>
</comment>
<protein>
    <submittedName>
        <fullName evidence="12">Uncharacterized protein</fullName>
    </submittedName>
</protein>
<evidence type="ECO:0000256" key="5">
    <source>
        <dbReference type="ARBA" id="ARBA00022989"/>
    </source>
</evidence>
<evidence type="ECO:0000313" key="13">
    <source>
        <dbReference type="Proteomes" id="UP001497497"/>
    </source>
</evidence>
<evidence type="ECO:0000256" key="6">
    <source>
        <dbReference type="ARBA" id="ARBA00023053"/>
    </source>
</evidence>
<name>A0AAV2I4Z2_LYMST</name>
<reference evidence="12 13" key="1">
    <citation type="submission" date="2024-04" db="EMBL/GenBank/DDBJ databases">
        <authorList>
            <consortium name="Genoscope - CEA"/>
            <person name="William W."/>
        </authorList>
    </citation>
    <scope>NUCLEOTIDE SEQUENCE [LARGE SCALE GENOMIC DNA]</scope>
</reference>
<evidence type="ECO:0000256" key="11">
    <source>
        <dbReference type="RuleBase" id="RU000679"/>
    </source>
</evidence>
<evidence type="ECO:0000256" key="3">
    <source>
        <dbReference type="ARBA" id="ARBA00022461"/>
    </source>
</evidence>
<dbReference type="PANTHER" id="PTHR11690:SF248">
    <property type="entry name" value="PICKPOCKET 17, ISOFORM A"/>
    <property type="match status" value="1"/>
</dbReference>
<sequence length="118" mass="13600">MLATLRQYVTKELECRCENPCSEVLYTKSISMRQWPTDEFSDVLVEALCASRSPEECAIYRKTDPRKFAQNFIKLNIYFEDLNYENITEIPSYEATQFFSDIGGALGLWMGLSVLAMT</sequence>